<name>A0A0C2N428_THEKT</name>
<dbReference type="Proteomes" id="UP000031668">
    <property type="component" value="Unassembled WGS sequence"/>
</dbReference>
<proteinExistence type="predicted"/>
<evidence type="ECO:0000313" key="2">
    <source>
        <dbReference type="EMBL" id="KII68602.1"/>
    </source>
</evidence>
<feature type="compositionally biased region" description="Polar residues" evidence="1">
    <location>
        <begin position="130"/>
        <end position="140"/>
    </location>
</feature>
<feature type="compositionally biased region" description="Polar residues" evidence="1">
    <location>
        <begin position="89"/>
        <end position="108"/>
    </location>
</feature>
<feature type="region of interest" description="Disordered" evidence="1">
    <location>
        <begin position="42"/>
        <end position="140"/>
    </location>
</feature>
<feature type="compositionally biased region" description="Basic and acidic residues" evidence="1">
    <location>
        <begin position="60"/>
        <end position="82"/>
    </location>
</feature>
<feature type="compositionally biased region" description="Basic and acidic residues" evidence="1">
    <location>
        <begin position="113"/>
        <end position="127"/>
    </location>
</feature>
<comment type="caution">
    <text evidence="2">The sequence shown here is derived from an EMBL/GenBank/DDBJ whole genome shotgun (WGS) entry which is preliminary data.</text>
</comment>
<dbReference type="AlphaFoldDB" id="A0A0C2N428"/>
<reference evidence="2 3" key="1">
    <citation type="journal article" date="2014" name="Genome Biol. Evol.">
        <title>The genome of the myxosporean Thelohanellus kitauei shows adaptations to nutrient acquisition within its fish host.</title>
        <authorList>
            <person name="Yang Y."/>
            <person name="Xiong J."/>
            <person name="Zhou Z."/>
            <person name="Huo F."/>
            <person name="Miao W."/>
            <person name="Ran C."/>
            <person name="Liu Y."/>
            <person name="Zhang J."/>
            <person name="Feng J."/>
            <person name="Wang M."/>
            <person name="Wang M."/>
            <person name="Wang L."/>
            <person name="Yao B."/>
        </authorList>
    </citation>
    <scope>NUCLEOTIDE SEQUENCE [LARGE SCALE GENOMIC DNA]</scope>
    <source>
        <strain evidence="2">Wuqing</strain>
    </source>
</reference>
<accession>A0A0C2N428</accession>
<evidence type="ECO:0000256" key="1">
    <source>
        <dbReference type="SAM" id="MobiDB-lite"/>
    </source>
</evidence>
<protein>
    <submittedName>
        <fullName evidence="2">Uncharacterized protein</fullName>
    </submittedName>
</protein>
<sequence length="140" mass="15100">MAVGGGHTITEGMSLTHLSIPLATEFCVKSIKGRQGQLGCYTTRPTDALEDPCSGGPQAERGRPHDRARSSSGYKSHEDRNAARGLRSTARTFAQLQSKLGLVQTSPASGYMFKDRRYQGLEHRIPRPEGSTSSSAVPPE</sequence>
<evidence type="ECO:0000313" key="3">
    <source>
        <dbReference type="Proteomes" id="UP000031668"/>
    </source>
</evidence>
<organism evidence="2 3">
    <name type="scientific">Thelohanellus kitauei</name>
    <name type="common">Myxosporean</name>
    <dbReference type="NCBI Taxonomy" id="669202"/>
    <lineage>
        <taxon>Eukaryota</taxon>
        <taxon>Metazoa</taxon>
        <taxon>Cnidaria</taxon>
        <taxon>Myxozoa</taxon>
        <taxon>Myxosporea</taxon>
        <taxon>Bivalvulida</taxon>
        <taxon>Platysporina</taxon>
        <taxon>Myxobolidae</taxon>
        <taxon>Thelohanellus</taxon>
    </lineage>
</organism>
<gene>
    <name evidence="2" type="ORF">RF11_16291</name>
</gene>
<dbReference type="EMBL" id="JWZT01002772">
    <property type="protein sequence ID" value="KII68602.1"/>
    <property type="molecule type" value="Genomic_DNA"/>
</dbReference>
<keyword evidence="3" id="KW-1185">Reference proteome</keyword>